<dbReference type="EMBL" id="BLKM01000071">
    <property type="protein sequence ID" value="GFG28505.1"/>
    <property type="molecule type" value="Genomic_DNA"/>
</dbReference>
<dbReference type="InParanoid" id="A0A6L2PD50"/>
<protein>
    <submittedName>
        <fullName evidence="2">Uncharacterized protein</fullName>
    </submittedName>
</protein>
<gene>
    <name evidence="2" type="ORF">Cfor_03630</name>
</gene>
<comment type="caution">
    <text evidence="2">The sequence shown here is derived from an EMBL/GenBank/DDBJ whole genome shotgun (WGS) entry which is preliminary data.</text>
</comment>
<sequence>MEVSCQKGGSSDKPQDNTEIHAQHDGVQAHSPLSVRNVLNGHFPSRWIGRGSPTSPAPLPWPPHSPDLAPQTIRCGMLTREERLRVATSPTKICAELRKTPFAQLLQKCSDVCHRGLGGASACVSCIKVQLRIHWASNQDIRKLFK</sequence>
<dbReference type="GO" id="GO:0003676">
    <property type="term" value="F:nucleic acid binding"/>
    <property type="evidence" value="ECO:0007669"/>
    <property type="project" value="InterPro"/>
</dbReference>
<dbReference type="InterPro" id="IPR036397">
    <property type="entry name" value="RNaseH_sf"/>
</dbReference>
<organism evidence="2 3">
    <name type="scientific">Coptotermes formosanus</name>
    <name type="common">Formosan subterranean termite</name>
    <dbReference type="NCBI Taxonomy" id="36987"/>
    <lineage>
        <taxon>Eukaryota</taxon>
        <taxon>Metazoa</taxon>
        <taxon>Ecdysozoa</taxon>
        <taxon>Arthropoda</taxon>
        <taxon>Hexapoda</taxon>
        <taxon>Insecta</taxon>
        <taxon>Pterygota</taxon>
        <taxon>Neoptera</taxon>
        <taxon>Polyneoptera</taxon>
        <taxon>Dictyoptera</taxon>
        <taxon>Blattodea</taxon>
        <taxon>Blattoidea</taxon>
        <taxon>Termitoidae</taxon>
        <taxon>Rhinotermitidae</taxon>
        <taxon>Coptotermes</taxon>
    </lineage>
</organism>
<accession>A0A6L2PD50</accession>
<reference evidence="3" key="1">
    <citation type="submission" date="2020-01" db="EMBL/GenBank/DDBJ databases">
        <title>Draft genome sequence of the Termite Coptotermes fromosanus.</title>
        <authorList>
            <person name="Itakura S."/>
            <person name="Yosikawa Y."/>
            <person name="Umezawa K."/>
        </authorList>
    </citation>
    <scope>NUCLEOTIDE SEQUENCE [LARGE SCALE GENOMIC DNA]</scope>
</reference>
<proteinExistence type="predicted"/>
<dbReference type="Proteomes" id="UP000502823">
    <property type="component" value="Unassembled WGS sequence"/>
</dbReference>
<evidence type="ECO:0000256" key="1">
    <source>
        <dbReference type="SAM" id="MobiDB-lite"/>
    </source>
</evidence>
<feature type="region of interest" description="Disordered" evidence="1">
    <location>
        <begin position="46"/>
        <end position="66"/>
    </location>
</feature>
<evidence type="ECO:0000313" key="3">
    <source>
        <dbReference type="Proteomes" id="UP000502823"/>
    </source>
</evidence>
<evidence type="ECO:0000313" key="2">
    <source>
        <dbReference type="EMBL" id="GFG28505.1"/>
    </source>
</evidence>
<keyword evidence="3" id="KW-1185">Reference proteome</keyword>
<dbReference type="AlphaFoldDB" id="A0A6L2PD50"/>
<name>A0A6L2PD50_COPFO</name>
<dbReference type="Gene3D" id="3.30.420.10">
    <property type="entry name" value="Ribonuclease H-like superfamily/Ribonuclease H"/>
    <property type="match status" value="1"/>
</dbReference>
<dbReference type="OrthoDB" id="7924937at2759"/>
<feature type="compositionally biased region" description="Pro residues" evidence="1">
    <location>
        <begin position="55"/>
        <end position="65"/>
    </location>
</feature>